<feature type="transmembrane region" description="Helical" evidence="1">
    <location>
        <begin position="33"/>
        <end position="55"/>
    </location>
</feature>
<evidence type="ECO:0000313" key="3">
    <source>
        <dbReference type="Proteomes" id="UP000023152"/>
    </source>
</evidence>
<keyword evidence="3" id="KW-1185">Reference proteome</keyword>
<keyword evidence="1" id="KW-1133">Transmembrane helix</keyword>
<evidence type="ECO:0000313" key="2">
    <source>
        <dbReference type="EMBL" id="ETO02659.1"/>
    </source>
</evidence>
<gene>
    <name evidence="2" type="ORF">RFI_34759</name>
</gene>
<organism evidence="2 3">
    <name type="scientific">Reticulomyxa filosa</name>
    <dbReference type="NCBI Taxonomy" id="46433"/>
    <lineage>
        <taxon>Eukaryota</taxon>
        <taxon>Sar</taxon>
        <taxon>Rhizaria</taxon>
        <taxon>Retaria</taxon>
        <taxon>Foraminifera</taxon>
        <taxon>Monothalamids</taxon>
        <taxon>Reticulomyxidae</taxon>
        <taxon>Reticulomyxa</taxon>
    </lineage>
</organism>
<accession>X6LM02</accession>
<dbReference type="Proteomes" id="UP000023152">
    <property type="component" value="Unassembled WGS sequence"/>
</dbReference>
<keyword evidence="1" id="KW-0472">Membrane</keyword>
<dbReference type="AlphaFoldDB" id="X6LM02"/>
<proteinExistence type="predicted"/>
<name>X6LM02_RETFI</name>
<protein>
    <submittedName>
        <fullName evidence="2">Uncharacterized protein</fullName>
    </submittedName>
</protein>
<evidence type="ECO:0000256" key="1">
    <source>
        <dbReference type="SAM" id="Phobius"/>
    </source>
</evidence>
<feature type="non-terminal residue" evidence="2">
    <location>
        <position position="1"/>
    </location>
</feature>
<sequence>QNFSDFFEKIKRAVHSDVWKPQLTRHQKHNKPLYYMHLCYSTSCVAVICLMDTTFKRLLAYDLTPVQLLQLAQSKLSFLFFLLLRIRLLEGEMCVYIPYFFVLFIDNGDTSQRDKKKDGNQRFNYILKYVTDLIELKISNIHFDDICTSSNSFARQCMNTVKENI</sequence>
<comment type="caution">
    <text evidence="2">The sequence shown here is derived from an EMBL/GenBank/DDBJ whole genome shotgun (WGS) entry which is preliminary data.</text>
</comment>
<dbReference type="EMBL" id="ASPP01035217">
    <property type="protein sequence ID" value="ETO02659.1"/>
    <property type="molecule type" value="Genomic_DNA"/>
</dbReference>
<keyword evidence="1" id="KW-0812">Transmembrane</keyword>
<reference evidence="2 3" key="1">
    <citation type="journal article" date="2013" name="Curr. Biol.">
        <title>The Genome of the Foraminiferan Reticulomyxa filosa.</title>
        <authorList>
            <person name="Glockner G."/>
            <person name="Hulsmann N."/>
            <person name="Schleicher M."/>
            <person name="Noegel A.A."/>
            <person name="Eichinger L."/>
            <person name="Gallinger C."/>
            <person name="Pawlowski J."/>
            <person name="Sierra R."/>
            <person name="Euteneuer U."/>
            <person name="Pillet L."/>
            <person name="Moustafa A."/>
            <person name="Platzer M."/>
            <person name="Groth M."/>
            <person name="Szafranski K."/>
            <person name="Schliwa M."/>
        </authorList>
    </citation>
    <scope>NUCLEOTIDE SEQUENCE [LARGE SCALE GENOMIC DNA]</scope>
</reference>